<protein>
    <submittedName>
        <fullName evidence="3">Uncharacterized protein</fullName>
    </submittedName>
</protein>
<dbReference type="AlphaFoldDB" id="A0AAE0KM38"/>
<feature type="region of interest" description="Disordered" evidence="1">
    <location>
        <begin position="348"/>
        <end position="374"/>
    </location>
</feature>
<gene>
    <name evidence="3" type="ORF">B0H63DRAFT_548734</name>
</gene>
<feature type="compositionally biased region" description="Basic residues" evidence="1">
    <location>
        <begin position="590"/>
        <end position="600"/>
    </location>
</feature>
<feature type="compositionally biased region" description="Low complexity" evidence="1">
    <location>
        <begin position="539"/>
        <end position="561"/>
    </location>
</feature>
<feature type="compositionally biased region" description="Polar residues" evidence="1">
    <location>
        <begin position="507"/>
        <end position="519"/>
    </location>
</feature>
<evidence type="ECO:0000256" key="1">
    <source>
        <dbReference type="SAM" id="MobiDB-lite"/>
    </source>
</evidence>
<feature type="compositionally biased region" description="Low complexity" evidence="1">
    <location>
        <begin position="482"/>
        <end position="506"/>
    </location>
</feature>
<reference evidence="3" key="2">
    <citation type="submission" date="2023-06" db="EMBL/GenBank/DDBJ databases">
        <authorList>
            <consortium name="Lawrence Berkeley National Laboratory"/>
            <person name="Haridas S."/>
            <person name="Hensen N."/>
            <person name="Bonometti L."/>
            <person name="Westerberg I."/>
            <person name="Brannstrom I.O."/>
            <person name="Guillou S."/>
            <person name="Cros-Aarteil S."/>
            <person name="Calhoun S."/>
            <person name="Kuo A."/>
            <person name="Mondo S."/>
            <person name="Pangilinan J."/>
            <person name="Riley R."/>
            <person name="LaButti K."/>
            <person name="Andreopoulos B."/>
            <person name="Lipzen A."/>
            <person name="Chen C."/>
            <person name="Yanf M."/>
            <person name="Daum C."/>
            <person name="Ng V."/>
            <person name="Clum A."/>
            <person name="Steindorff A."/>
            <person name="Ohm R."/>
            <person name="Martin F."/>
            <person name="Silar P."/>
            <person name="Natvig D."/>
            <person name="Lalanne C."/>
            <person name="Gautier V."/>
            <person name="Ament-velasquez S.L."/>
            <person name="Kruys A."/>
            <person name="Hutchinson M.I."/>
            <person name="Powell A.J."/>
            <person name="Barry K."/>
            <person name="Miller A.N."/>
            <person name="Grigoriev I.V."/>
            <person name="Debuchy R."/>
            <person name="Gladieux P."/>
            <person name="Thoren M.H."/>
            <person name="Johannesson H."/>
        </authorList>
    </citation>
    <scope>NUCLEOTIDE SEQUENCE</scope>
    <source>
        <strain evidence="3">CBS 232.78</strain>
    </source>
</reference>
<feature type="chain" id="PRO_5042069210" evidence="2">
    <location>
        <begin position="32"/>
        <end position="742"/>
    </location>
</feature>
<feature type="region of interest" description="Disordered" evidence="1">
    <location>
        <begin position="431"/>
        <end position="462"/>
    </location>
</feature>
<feature type="compositionally biased region" description="Pro residues" evidence="1">
    <location>
        <begin position="438"/>
        <end position="452"/>
    </location>
</feature>
<dbReference type="Proteomes" id="UP001285441">
    <property type="component" value="Unassembled WGS sequence"/>
</dbReference>
<feature type="region of interest" description="Disordered" evidence="1">
    <location>
        <begin position="482"/>
        <end position="600"/>
    </location>
</feature>
<comment type="caution">
    <text evidence="3">The sequence shown here is derived from an EMBL/GenBank/DDBJ whole genome shotgun (WGS) entry which is preliminary data.</text>
</comment>
<accession>A0AAE0KM38</accession>
<feature type="region of interest" description="Disordered" evidence="1">
    <location>
        <begin position="240"/>
        <end position="260"/>
    </location>
</feature>
<proteinExistence type="predicted"/>
<keyword evidence="2" id="KW-0732">Signal</keyword>
<keyword evidence="4" id="KW-1185">Reference proteome</keyword>
<feature type="signal peptide" evidence="2">
    <location>
        <begin position="1"/>
        <end position="31"/>
    </location>
</feature>
<reference evidence="3" key="1">
    <citation type="journal article" date="2023" name="Mol. Phylogenet. Evol.">
        <title>Genome-scale phylogeny and comparative genomics of the fungal order Sordariales.</title>
        <authorList>
            <person name="Hensen N."/>
            <person name="Bonometti L."/>
            <person name="Westerberg I."/>
            <person name="Brannstrom I.O."/>
            <person name="Guillou S."/>
            <person name="Cros-Aarteil S."/>
            <person name="Calhoun S."/>
            <person name="Haridas S."/>
            <person name="Kuo A."/>
            <person name="Mondo S."/>
            <person name="Pangilinan J."/>
            <person name="Riley R."/>
            <person name="LaButti K."/>
            <person name="Andreopoulos B."/>
            <person name="Lipzen A."/>
            <person name="Chen C."/>
            <person name="Yan M."/>
            <person name="Daum C."/>
            <person name="Ng V."/>
            <person name="Clum A."/>
            <person name="Steindorff A."/>
            <person name="Ohm R.A."/>
            <person name="Martin F."/>
            <person name="Silar P."/>
            <person name="Natvig D.O."/>
            <person name="Lalanne C."/>
            <person name="Gautier V."/>
            <person name="Ament-Velasquez S.L."/>
            <person name="Kruys A."/>
            <person name="Hutchinson M.I."/>
            <person name="Powell A.J."/>
            <person name="Barry K."/>
            <person name="Miller A.N."/>
            <person name="Grigoriev I.V."/>
            <person name="Debuchy R."/>
            <person name="Gladieux P."/>
            <person name="Hiltunen Thoren M."/>
            <person name="Johannesson H."/>
        </authorList>
    </citation>
    <scope>NUCLEOTIDE SEQUENCE</scope>
    <source>
        <strain evidence="3">CBS 232.78</strain>
    </source>
</reference>
<feature type="compositionally biased region" description="Basic and acidic residues" evidence="1">
    <location>
        <begin position="362"/>
        <end position="374"/>
    </location>
</feature>
<organism evidence="3 4">
    <name type="scientific">Podospora didyma</name>
    <dbReference type="NCBI Taxonomy" id="330526"/>
    <lineage>
        <taxon>Eukaryota</taxon>
        <taxon>Fungi</taxon>
        <taxon>Dikarya</taxon>
        <taxon>Ascomycota</taxon>
        <taxon>Pezizomycotina</taxon>
        <taxon>Sordariomycetes</taxon>
        <taxon>Sordariomycetidae</taxon>
        <taxon>Sordariales</taxon>
        <taxon>Podosporaceae</taxon>
        <taxon>Podospora</taxon>
    </lineage>
</organism>
<sequence length="742" mass="79974">MVVTSNQQPGVAMGFSLLSLSLLVILSSLRGSPFGSPPGFEMFGKMLSMVPAAVNKVTLPFLLPEFPAPTVCGLAAGVLVLSLLPPLLTALSPSHSGKDSISGNAGHVSRVSSNVGHPLQEGAKLRADDSRPIGSFGVLSPVFNNVRKRRDSGHAPLRLLNRLAEKKDVAWQEPLLMPSVYGKRAPRNARFGVHNQEVQSLQEVQTLRLGRSPVATRVQEEVRQPPALRSALERRMEPRGFFEPPIPRSTGLRNAQSKFDPMPLWRQKTSWGEPDRQREPLPVLPLHQEIASRQQVTPAPARFLEVPQLPPSQIQQPVPVLAAHHQPEAFLPPAMPLAPPVVQAICAGDQDMPDAPSLEGEEAPRPKEATSSKDADIVTEDIKVADVDMSNPVPTALPSSPLPSALPVPQVSLGASPAVVGIGDQPVPKPALATAPLPGVPPAPKIPTPAPPKVRRPKCTLSPDGTWTVFWDEVLAPKIPPSQVLEQKKQQQQLSPASSSISVPVQRTPTLAPTPSVVDSGNLAPAGRKIAKPRSTRVPRQQSQPTPSTSSSVTLSTSPAQGPKSALPPSSTPVAEAKEVPQGSSAAVPKRARPVKAAKSRIAKIEDSEDFLLGGTFIARHVPECIDEILSWMATFLAERAPAGLDLDVPDWTARAQAALNADDQFYRNPPDEVLEPEKVTPWIRWWLLTILRLDINRDHDPITRQSVLTPLLMVLPSFVRRNAPSTPAQPVEEEEEVSEDE</sequence>
<dbReference type="EMBL" id="JAULSW010000006">
    <property type="protein sequence ID" value="KAK3378616.1"/>
    <property type="molecule type" value="Genomic_DNA"/>
</dbReference>
<evidence type="ECO:0000313" key="4">
    <source>
        <dbReference type="Proteomes" id="UP001285441"/>
    </source>
</evidence>
<name>A0AAE0KM38_9PEZI</name>
<evidence type="ECO:0000256" key="2">
    <source>
        <dbReference type="SAM" id="SignalP"/>
    </source>
</evidence>
<evidence type="ECO:0000313" key="3">
    <source>
        <dbReference type="EMBL" id="KAK3378616.1"/>
    </source>
</evidence>